<evidence type="ECO:0000259" key="2">
    <source>
        <dbReference type="Pfam" id="PF07411"/>
    </source>
</evidence>
<dbReference type="Pfam" id="PF07411">
    <property type="entry name" value="DUF1508"/>
    <property type="match status" value="1"/>
</dbReference>
<dbReference type="InterPro" id="IPR010879">
    <property type="entry name" value="DUF1508"/>
</dbReference>
<dbReference type="Proteomes" id="UP001259572">
    <property type="component" value="Unassembled WGS sequence"/>
</dbReference>
<dbReference type="Gene3D" id="3.30.160.160">
    <property type="entry name" value="YegP-like"/>
    <property type="match status" value="1"/>
</dbReference>
<reference evidence="3 4" key="1">
    <citation type="submission" date="2023-05" db="EMBL/GenBank/DDBJ databases">
        <authorList>
            <person name="Guo Y."/>
        </authorList>
    </citation>
    <scope>NUCLEOTIDE SEQUENCE [LARGE SCALE GENOMIC DNA]</scope>
    <source>
        <strain evidence="3 4">GR2756</strain>
    </source>
</reference>
<protein>
    <submittedName>
        <fullName evidence="3">DUF1508 domain-containing protein</fullName>
    </submittedName>
</protein>
<dbReference type="InterPro" id="IPR036913">
    <property type="entry name" value="YegP-like_sf"/>
</dbReference>
<evidence type="ECO:0000313" key="3">
    <source>
        <dbReference type="EMBL" id="MDT9598302.1"/>
    </source>
</evidence>
<accession>A0ABU3Q4S4</accession>
<name>A0ABU3Q4S4_9SPHN</name>
<dbReference type="RefSeq" id="WP_315724220.1">
    <property type="nucleotide sequence ID" value="NZ_JAVUPU010000002.1"/>
</dbReference>
<dbReference type="SUPFAM" id="SSF160113">
    <property type="entry name" value="YegP-like"/>
    <property type="match status" value="1"/>
</dbReference>
<proteinExistence type="predicted"/>
<keyword evidence="4" id="KW-1185">Reference proteome</keyword>
<evidence type="ECO:0000313" key="4">
    <source>
        <dbReference type="Proteomes" id="UP001259572"/>
    </source>
</evidence>
<dbReference type="EMBL" id="JAVUPU010000002">
    <property type="protein sequence ID" value="MDT9598302.1"/>
    <property type="molecule type" value="Genomic_DNA"/>
</dbReference>
<evidence type="ECO:0000256" key="1">
    <source>
        <dbReference type="SAM" id="MobiDB-lite"/>
    </source>
</evidence>
<feature type="domain" description="DUF1508" evidence="2">
    <location>
        <begin position="15"/>
        <end position="56"/>
    </location>
</feature>
<gene>
    <name evidence="3" type="ORF">RQX22_04975</name>
</gene>
<feature type="region of interest" description="Disordered" evidence="1">
    <location>
        <begin position="59"/>
        <end position="92"/>
    </location>
</feature>
<sequence>MAIKRPLPSFLIFKDKQGHWRWNFAAGNGKVVAASAVAYLRRQGCLRAIQVMKGSAEIPVVGRPGDLQDETPAATDTATKPDAKDKPAKKGG</sequence>
<organism evidence="3 4">
    <name type="scientific">Sphingosinicella rhizophila</name>
    <dbReference type="NCBI Taxonomy" id="3050082"/>
    <lineage>
        <taxon>Bacteria</taxon>
        <taxon>Pseudomonadati</taxon>
        <taxon>Pseudomonadota</taxon>
        <taxon>Alphaproteobacteria</taxon>
        <taxon>Sphingomonadales</taxon>
        <taxon>Sphingosinicellaceae</taxon>
        <taxon>Sphingosinicella</taxon>
    </lineage>
</organism>
<comment type="caution">
    <text evidence="3">The sequence shown here is derived from an EMBL/GenBank/DDBJ whole genome shotgun (WGS) entry which is preliminary data.</text>
</comment>
<feature type="compositionally biased region" description="Basic and acidic residues" evidence="1">
    <location>
        <begin position="79"/>
        <end position="92"/>
    </location>
</feature>